<dbReference type="EMBL" id="JAAARO010000005">
    <property type="protein sequence ID" value="KAF5747831.1"/>
    <property type="molecule type" value="Genomic_DNA"/>
</dbReference>
<feature type="domain" description="HhH-GPD" evidence="11">
    <location>
        <begin position="1362"/>
        <end position="1530"/>
    </location>
</feature>
<dbReference type="Pfam" id="PF15628">
    <property type="entry name" value="RRM_DME"/>
    <property type="match status" value="1"/>
</dbReference>
<keyword evidence="4" id="KW-0004">4Fe-4S</keyword>
<dbReference type="GO" id="GO:0046872">
    <property type="term" value="F:metal ion binding"/>
    <property type="evidence" value="ECO:0007669"/>
    <property type="project" value="UniProtKB-KW"/>
</dbReference>
<evidence type="ECO:0000256" key="6">
    <source>
        <dbReference type="ARBA" id="ARBA00023004"/>
    </source>
</evidence>
<dbReference type="InterPro" id="IPR028925">
    <property type="entry name" value="RRM_DME"/>
</dbReference>
<dbReference type="GO" id="GO:0003677">
    <property type="term" value="F:DNA binding"/>
    <property type="evidence" value="ECO:0007669"/>
    <property type="project" value="UniProtKB-KW"/>
</dbReference>
<dbReference type="GO" id="GO:0003906">
    <property type="term" value="F:DNA-(apurinic or apyrimidinic site) endonuclease activity"/>
    <property type="evidence" value="ECO:0007669"/>
    <property type="project" value="UniProtKB-ARBA"/>
</dbReference>
<dbReference type="GO" id="GO:0051539">
    <property type="term" value="F:4 iron, 4 sulfur cluster binding"/>
    <property type="evidence" value="ECO:0007669"/>
    <property type="project" value="UniProtKB-KW"/>
</dbReference>
<feature type="region of interest" description="Disordered" evidence="10">
    <location>
        <begin position="1194"/>
        <end position="1215"/>
    </location>
</feature>
<dbReference type="OrthoDB" id="5607at2759"/>
<dbReference type="SUPFAM" id="SSF48150">
    <property type="entry name" value="DNA-glycosylase"/>
    <property type="match status" value="1"/>
</dbReference>
<dbReference type="InterPro" id="IPR003265">
    <property type="entry name" value="HhH-GPD_domain"/>
</dbReference>
<evidence type="ECO:0000256" key="1">
    <source>
        <dbReference type="ARBA" id="ARBA00001966"/>
    </source>
</evidence>
<evidence type="ECO:0000256" key="10">
    <source>
        <dbReference type="SAM" id="MobiDB-lite"/>
    </source>
</evidence>
<dbReference type="Proteomes" id="UP000593562">
    <property type="component" value="Unassembled WGS sequence"/>
</dbReference>
<evidence type="ECO:0000256" key="7">
    <source>
        <dbReference type="ARBA" id="ARBA00023014"/>
    </source>
</evidence>
<dbReference type="FunCoup" id="A0A7J7DNB5">
    <property type="interactions" value="2"/>
</dbReference>
<feature type="compositionally biased region" description="Polar residues" evidence="10">
    <location>
        <begin position="1205"/>
        <end position="1215"/>
    </location>
</feature>
<feature type="compositionally biased region" description="Basic residues" evidence="10">
    <location>
        <begin position="285"/>
        <end position="295"/>
    </location>
</feature>
<feature type="compositionally biased region" description="Polar residues" evidence="10">
    <location>
        <begin position="524"/>
        <end position="535"/>
    </location>
</feature>
<evidence type="ECO:0000256" key="3">
    <source>
        <dbReference type="ARBA" id="ARBA00005646"/>
    </source>
</evidence>
<evidence type="ECO:0000256" key="5">
    <source>
        <dbReference type="ARBA" id="ARBA00022723"/>
    </source>
</evidence>
<dbReference type="SMART" id="SM00525">
    <property type="entry name" value="FES"/>
    <property type="match status" value="1"/>
</dbReference>
<feature type="compositionally biased region" description="Polar residues" evidence="10">
    <location>
        <begin position="1310"/>
        <end position="1325"/>
    </location>
</feature>
<dbReference type="SMART" id="SM00478">
    <property type="entry name" value="ENDO3c"/>
    <property type="match status" value="1"/>
</dbReference>
<comment type="caution">
    <text evidence="12">The sequence shown here is derived from an EMBL/GenBank/DDBJ whole genome shotgun (WGS) entry which is preliminary data.</text>
</comment>
<feature type="compositionally biased region" description="Basic and acidic residues" evidence="10">
    <location>
        <begin position="1195"/>
        <end position="1204"/>
    </location>
</feature>
<keyword evidence="6" id="KW-0408">Iron</keyword>
<dbReference type="InParanoid" id="A0A7J7DNB5"/>
<dbReference type="PANTHER" id="PTHR46213:SF13">
    <property type="entry name" value="DEMETER-LIKE PROTEIN 2-RELATED"/>
    <property type="match status" value="1"/>
</dbReference>
<feature type="compositionally biased region" description="Basic and acidic residues" evidence="10">
    <location>
        <begin position="1"/>
        <end position="11"/>
    </location>
</feature>
<dbReference type="GO" id="GO:0005634">
    <property type="term" value="C:nucleus"/>
    <property type="evidence" value="ECO:0007669"/>
    <property type="project" value="UniProtKB-SubCell"/>
</dbReference>
<protein>
    <submittedName>
        <fullName evidence="12">Protein ROS1</fullName>
    </submittedName>
</protein>
<comment type="similarity">
    <text evidence="3">Belongs to the DNA glycosylase family. DEMETER subfamily.</text>
</comment>
<dbReference type="InterPro" id="IPR003651">
    <property type="entry name" value="Endonuclease3_FeS-loop_motif"/>
</dbReference>
<dbReference type="InterPro" id="IPR023170">
    <property type="entry name" value="HhH_base_excis_C"/>
</dbReference>
<gene>
    <name evidence="12" type="ORF">HS088_TW05G00558</name>
</gene>
<evidence type="ECO:0000313" key="13">
    <source>
        <dbReference type="Proteomes" id="UP000593562"/>
    </source>
</evidence>
<dbReference type="GO" id="GO:0141166">
    <property type="term" value="P:chromosomal 5-methylcytosine DNA demethylation pathway"/>
    <property type="evidence" value="ECO:0007669"/>
    <property type="project" value="InterPro"/>
</dbReference>
<dbReference type="InterPro" id="IPR011257">
    <property type="entry name" value="DNA_glycosylase"/>
</dbReference>
<dbReference type="FunFam" id="1.10.1670.10:FF:000004">
    <property type="entry name" value="DNA glycosylase/AP lyase ROS1"/>
    <property type="match status" value="1"/>
</dbReference>
<evidence type="ECO:0000259" key="11">
    <source>
        <dbReference type="SMART" id="SM00478"/>
    </source>
</evidence>
<evidence type="ECO:0000313" key="12">
    <source>
        <dbReference type="EMBL" id="KAF5747831.1"/>
    </source>
</evidence>
<dbReference type="GO" id="GO:0019104">
    <property type="term" value="F:DNA N-glycosylase activity"/>
    <property type="evidence" value="ECO:0007669"/>
    <property type="project" value="InterPro"/>
</dbReference>
<dbReference type="PANTHER" id="PTHR46213">
    <property type="entry name" value="TRANSCRIPTIONAL ACTIVATOR DEMETER"/>
    <property type="match status" value="1"/>
</dbReference>
<reference evidence="12 13" key="1">
    <citation type="journal article" date="2020" name="Nat. Commun.">
        <title>Genome of Tripterygium wilfordii and identification of cytochrome P450 involved in triptolide biosynthesis.</title>
        <authorList>
            <person name="Tu L."/>
            <person name="Su P."/>
            <person name="Zhang Z."/>
            <person name="Gao L."/>
            <person name="Wang J."/>
            <person name="Hu T."/>
            <person name="Zhou J."/>
            <person name="Zhang Y."/>
            <person name="Zhao Y."/>
            <person name="Liu Y."/>
            <person name="Song Y."/>
            <person name="Tong Y."/>
            <person name="Lu Y."/>
            <person name="Yang J."/>
            <person name="Xu C."/>
            <person name="Jia M."/>
            <person name="Peters R.J."/>
            <person name="Huang L."/>
            <person name="Gao W."/>
        </authorList>
    </citation>
    <scope>NUCLEOTIDE SEQUENCE [LARGE SCALE GENOMIC DNA]</scope>
    <source>
        <strain evidence="13">cv. XIE 37</strain>
        <tissue evidence="12">Leaf</tissue>
    </source>
</reference>
<name>A0A7J7DNB5_TRIWF</name>
<dbReference type="CDD" id="cd00056">
    <property type="entry name" value="ENDO3c"/>
    <property type="match status" value="1"/>
</dbReference>
<dbReference type="Pfam" id="PF15629">
    <property type="entry name" value="Perm-CXXC"/>
    <property type="match status" value="1"/>
</dbReference>
<feature type="region of interest" description="Disordered" evidence="10">
    <location>
        <begin position="1310"/>
        <end position="1339"/>
    </location>
</feature>
<comment type="cofactor">
    <cofactor evidence="1">
        <name>[4Fe-4S] cluster</name>
        <dbReference type="ChEBI" id="CHEBI:49883"/>
    </cofactor>
</comment>
<dbReference type="GO" id="GO:0006284">
    <property type="term" value="P:base-excision repair"/>
    <property type="evidence" value="ECO:0007669"/>
    <property type="project" value="InterPro"/>
</dbReference>
<keyword evidence="13" id="KW-1185">Reference proteome</keyword>
<organism evidence="12 13">
    <name type="scientific">Tripterygium wilfordii</name>
    <name type="common">Thunder God vine</name>
    <dbReference type="NCBI Taxonomy" id="458696"/>
    <lineage>
        <taxon>Eukaryota</taxon>
        <taxon>Viridiplantae</taxon>
        <taxon>Streptophyta</taxon>
        <taxon>Embryophyta</taxon>
        <taxon>Tracheophyta</taxon>
        <taxon>Spermatophyta</taxon>
        <taxon>Magnoliopsida</taxon>
        <taxon>eudicotyledons</taxon>
        <taxon>Gunneridae</taxon>
        <taxon>Pentapetalae</taxon>
        <taxon>rosids</taxon>
        <taxon>fabids</taxon>
        <taxon>Celastrales</taxon>
        <taxon>Celastraceae</taxon>
        <taxon>Tripterygium</taxon>
    </lineage>
</organism>
<keyword evidence="9" id="KW-0539">Nucleus</keyword>
<dbReference type="GO" id="GO:0035514">
    <property type="term" value="F:DNA demethylase activity"/>
    <property type="evidence" value="ECO:0007669"/>
    <property type="project" value="InterPro"/>
</dbReference>
<evidence type="ECO:0000256" key="8">
    <source>
        <dbReference type="ARBA" id="ARBA00023125"/>
    </source>
</evidence>
<proteinExistence type="inferred from homology"/>
<accession>A0A7J7DNB5</accession>
<keyword evidence="7" id="KW-0411">Iron-sulfur</keyword>
<evidence type="ECO:0000256" key="4">
    <source>
        <dbReference type="ARBA" id="ARBA00022485"/>
    </source>
</evidence>
<feature type="region of interest" description="Disordered" evidence="10">
    <location>
        <begin position="260"/>
        <end position="321"/>
    </location>
</feature>
<feature type="region of interest" description="Disordered" evidence="10">
    <location>
        <begin position="1"/>
        <end position="31"/>
    </location>
</feature>
<dbReference type="InterPro" id="IPR028924">
    <property type="entry name" value="Perm-CXXC"/>
</dbReference>
<evidence type="ECO:0000256" key="9">
    <source>
        <dbReference type="ARBA" id="ARBA00023242"/>
    </source>
</evidence>
<dbReference type="InterPro" id="IPR044811">
    <property type="entry name" value="DME/ROS1"/>
</dbReference>
<sequence>MDVDRPEEKQLKNQSSWIPATPSRPILQKPPVIFTGNPIPQRSWLGLGRFSQDQCFDDSSQAEINGGFKVREAVLPEESCIGSGTPGESLSDGVASWNDFSFTDLLALADQGKDNAAGSFSILNSPVVGNKEHCNPANKLVSNKIGANSSTNRNSMEEGIQNKLPYSLQRGFDISFAPAARMEDALFSISTSQFAPATPEKAIRVERKNLPEAQNLCTREMTNEEDEENAMSIARVGNNEVQRDKQTPNSVTDLSIAAVSTPLKENHSPDKGGGNDIDLSETLRQKSRRRKHRPRVIKEGKPRARKSMIPKPDICKESPTGKRKYVRRKPLNKASAEKCEEPVDAKDMESTKKSCRRSLDFDIEGQPQCKRPTCKSTVNLESETQTHGVSTEGNQPKSTVNLGQGIEIVLGTTETGIAYDLTCSVSQMLKDYIPLQEKQSPSTPLPAKTKTPWRETNVRTPEAINNDREGQVVANKEPKNITDAMLPTQAHSPPGTSNFSNWSTRTTCNEEGSAGASKRKYSKTTEPAESSSTNLEGIHSNSVYEYQREFWVHFPNIHKKKRSEKEQNSTTSCTSSFMTMEKQAVNDAKGMSTATEANNWTIAPEEVLGEGKYGGAQQNKLHTLEHIMTSSHMGKKIKGRSRGPTQVLDLASLSRIMEFKMYPTSSVREETMVHDGPQVNSHRPRTCIEDLVAEMHATLARKKRTKKINKFLNSTFSITPELQPYQKIALYNQHQSLGAPILWREMLSIDAIVERLRHLHINREGSYVEHQQQTALVPYGLRNQEHNALFSYGRRNQEQNALVLYRRDGTIVPFDSSFDPIKKRRPRPKVNLDDETNRVWKLLLQDINSEGIDGTDEDKEKWWEEERRVFRGRADSFIARMHLVQGDRRFSQWKGSVVDSVIGVFLTQNVSDHLSSSAFMSMASHFPKNPKDHYRSCYEEGTSSASEEPSLCILSPKEPIQWNEISNQPISDKHCMTHHENRCNEEKEATNSNESLGSSCSFVCLTNEPKGKNFDSSKSCQEVPCDSAMNRITNEIMGPRTTSHEGLDGTAPNDIHSSQDSAVSFCNSVDYPVAQNTERKESFAESSTEAENMVDKSLNGSTSFVELLQMAGSKRQHETYSHQISNENSKEYIQPKTAAHDNQRQNMENLDSPRSSLRMLVTPSSSYRLHLTPNSGVLEVDSFALIKEGALSSDLSKKDEHDTTSKSALTAESTSQTVNQTILTAYVPEAPQYTGRHDQSCNNIQEDNKSIIEPQSELINEGRMFVEAQAQAQEQAQNYDTQSSLALPNISEALDVTESTATFGDQRNRQQITTEPDMNKQADSTSMEDKKNAANMKAKSRRVGKEINIDFKWDDLRKLAEASGKKRERTADTMDSVDWEAVRCADVNEIAQTIKERGMNNILAERIKDFLDRVVREHGNIDLEWLRDVPPDKAKEYLLSIRGLGLKSVECVRLLTLHHLAFPVDTNVGRIAVRLGWVPLQPLPESLQLHLLELYPVQESIQKYLWPRLCKLDQRTLYELHYQMITFGKVFCTKSKPNCNACPMRGECRHFASAFASARLALPGPDEKSIVAATQNRTDYQTPSGVINQEMLHLAQATEQSESKQLSGAVTGVNNCEPIIEEPATPEPECTQDPENDIEDTLCEDPDEIPMIKLNIEEFTQNLQNYMQQNMELQEGDISKALVALTAEAASIPTPKLKNVNRLRTEHQVYELPDLHPLLEGLEKRQPDDPCSYLLAIWTPGETANSFQPPESKCISQEYGQLCHDNTCFSCNSTKEANAQIVRGTLLIPCRTAMRGSFPLNGTYFQVNEVFADHDSSLNPIDVPRAWIWNLPRRTVYFGTSIPTIFKGLTTEGIQHCFWRGYVCVRGFDQKTRAPRPLMARLHFPASKLKAKGKADEDDR</sequence>
<keyword evidence="5" id="KW-0479">Metal-binding</keyword>
<dbReference type="Gene3D" id="1.10.1670.10">
    <property type="entry name" value="Helix-hairpin-Helix base-excision DNA repair enzymes (C-terminal)"/>
    <property type="match status" value="1"/>
</dbReference>
<feature type="region of interest" description="Disordered" evidence="10">
    <location>
        <begin position="485"/>
        <end position="535"/>
    </location>
</feature>
<evidence type="ECO:0000256" key="2">
    <source>
        <dbReference type="ARBA" id="ARBA00004123"/>
    </source>
</evidence>
<keyword evidence="8" id="KW-0238">DNA-binding</keyword>
<comment type="subcellular location">
    <subcellularLocation>
        <location evidence="2">Nucleus</location>
    </subcellularLocation>
</comment>
<dbReference type="Gene3D" id="1.10.340.30">
    <property type="entry name" value="Hypothetical protein, domain 2"/>
    <property type="match status" value="1"/>
</dbReference>
<feature type="compositionally biased region" description="Polar residues" evidence="10">
    <location>
        <begin position="489"/>
        <end position="510"/>
    </location>
</feature>